<protein>
    <submittedName>
        <fullName evidence="2">Uncharacterized protein</fullName>
    </submittedName>
</protein>
<proteinExistence type="predicted"/>
<gene>
    <name evidence="2" type="ORF">NDU88_005358</name>
</gene>
<sequence length="137" mass="14050">MGPLHTPHVSPPQLGASSAHIPASPGPPHQSRLQPPLRPLVVTPAGNGPLGTLRCLAIRQQRTAGQAPDRGLPLSLGRSPTPPTGSLCGVLGDTLAGPTPRTRWSPPTRRVPTGLVKISGRSSSDGAISSPGRSLRL</sequence>
<accession>A0AAV7WXD9</accession>
<dbReference type="AlphaFoldDB" id="A0AAV7WXD9"/>
<evidence type="ECO:0000313" key="2">
    <source>
        <dbReference type="EMBL" id="KAJ1217768.1"/>
    </source>
</evidence>
<evidence type="ECO:0000256" key="1">
    <source>
        <dbReference type="SAM" id="MobiDB-lite"/>
    </source>
</evidence>
<feature type="compositionally biased region" description="Low complexity" evidence="1">
    <location>
        <begin position="98"/>
        <end position="137"/>
    </location>
</feature>
<dbReference type="Proteomes" id="UP001066276">
    <property type="component" value="Chromosome 1_1"/>
</dbReference>
<reference evidence="2" key="1">
    <citation type="journal article" date="2022" name="bioRxiv">
        <title>Sequencing and chromosome-scale assembly of the giantPleurodeles waltlgenome.</title>
        <authorList>
            <person name="Brown T."/>
            <person name="Elewa A."/>
            <person name="Iarovenko S."/>
            <person name="Subramanian E."/>
            <person name="Araus A.J."/>
            <person name="Petzold A."/>
            <person name="Susuki M."/>
            <person name="Suzuki K.-i.T."/>
            <person name="Hayashi T."/>
            <person name="Toyoda A."/>
            <person name="Oliveira C."/>
            <person name="Osipova E."/>
            <person name="Leigh N.D."/>
            <person name="Simon A."/>
            <person name="Yun M.H."/>
        </authorList>
    </citation>
    <scope>NUCLEOTIDE SEQUENCE</scope>
    <source>
        <strain evidence="2">20211129_DDA</strain>
        <tissue evidence="2">Liver</tissue>
    </source>
</reference>
<organism evidence="2 3">
    <name type="scientific">Pleurodeles waltl</name>
    <name type="common">Iberian ribbed newt</name>
    <dbReference type="NCBI Taxonomy" id="8319"/>
    <lineage>
        <taxon>Eukaryota</taxon>
        <taxon>Metazoa</taxon>
        <taxon>Chordata</taxon>
        <taxon>Craniata</taxon>
        <taxon>Vertebrata</taxon>
        <taxon>Euteleostomi</taxon>
        <taxon>Amphibia</taxon>
        <taxon>Batrachia</taxon>
        <taxon>Caudata</taxon>
        <taxon>Salamandroidea</taxon>
        <taxon>Salamandridae</taxon>
        <taxon>Pleurodelinae</taxon>
        <taxon>Pleurodeles</taxon>
    </lineage>
</organism>
<dbReference type="EMBL" id="JANPWB010000001">
    <property type="protein sequence ID" value="KAJ1217768.1"/>
    <property type="molecule type" value="Genomic_DNA"/>
</dbReference>
<feature type="region of interest" description="Disordered" evidence="1">
    <location>
        <begin position="1"/>
        <end position="137"/>
    </location>
</feature>
<evidence type="ECO:0000313" key="3">
    <source>
        <dbReference type="Proteomes" id="UP001066276"/>
    </source>
</evidence>
<comment type="caution">
    <text evidence="2">The sequence shown here is derived from an EMBL/GenBank/DDBJ whole genome shotgun (WGS) entry which is preliminary data.</text>
</comment>
<name>A0AAV7WXD9_PLEWA</name>
<keyword evidence="3" id="KW-1185">Reference proteome</keyword>